<name>A0A383BMR0_9ZZZZ</name>
<sequence>RTYFPKTDLELYDAAATNVRTVKLAYDDTIRFFMDCAWKHTLTS</sequence>
<evidence type="ECO:0000313" key="1">
    <source>
        <dbReference type="EMBL" id="SVE21184.1"/>
    </source>
</evidence>
<feature type="non-terminal residue" evidence="1">
    <location>
        <position position="1"/>
    </location>
</feature>
<organism evidence="1">
    <name type="scientific">marine metagenome</name>
    <dbReference type="NCBI Taxonomy" id="408172"/>
    <lineage>
        <taxon>unclassified sequences</taxon>
        <taxon>metagenomes</taxon>
        <taxon>ecological metagenomes</taxon>
    </lineage>
</organism>
<accession>A0A383BMR0</accession>
<proteinExistence type="predicted"/>
<dbReference type="EMBL" id="UINC01201722">
    <property type="protein sequence ID" value="SVE21184.1"/>
    <property type="molecule type" value="Genomic_DNA"/>
</dbReference>
<protein>
    <submittedName>
        <fullName evidence="1">Uncharacterized protein</fullName>
    </submittedName>
</protein>
<gene>
    <name evidence="1" type="ORF">METZ01_LOCUS474038</name>
</gene>
<reference evidence="1" key="1">
    <citation type="submission" date="2018-05" db="EMBL/GenBank/DDBJ databases">
        <authorList>
            <person name="Lanie J.A."/>
            <person name="Ng W.-L."/>
            <person name="Kazmierczak K.M."/>
            <person name="Andrzejewski T.M."/>
            <person name="Davidsen T.M."/>
            <person name="Wayne K.J."/>
            <person name="Tettelin H."/>
            <person name="Glass J.I."/>
            <person name="Rusch D."/>
            <person name="Podicherti R."/>
            <person name="Tsui H.-C.T."/>
            <person name="Winkler M.E."/>
        </authorList>
    </citation>
    <scope>NUCLEOTIDE SEQUENCE</scope>
</reference>
<dbReference type="AlphaFoldDB" id="A0A383BMR0"/>